<dbReference type="Proteomes" id="UP000694924">
    <property type="component" value="Unplaced"/>
</dbReference>
<dbReference type="Gene3D" id="1.20.1070.10">
    <property type="entry name" value="Rhodopsin 7-helix transmembrane proteins"/>
    <property type="match status" value="1"/>
</dbReference>
<feature type="transmembrane region" description="Helical" evidence="11">
    <location>
        <begin position="305"/>
        <end position="327"/>
    </location>
</feature>
<keyword evidence="6 11" id="KW-0472">Membrane</keyword>
<name>A0ABM1HXR7_POLDO</name>
<keyword evidence="5 9" id="KW-0297">G-protein coupled receptor</keyword>
<dbReference type="RefSeq" id="XP_015172758.1">
    <property type="nucleotide sequence ID" value="XM_015317272.1"/>
</dbReference>
<keyword evidence="3 9" id="KW-0812">Transmembrane</keyword>
<dbReference type="SUPFAM" id="SSF81321">
    <property type="entry name" value="Family A G protein-coupled receptor-like"/>
    <property type="match status" value="1"/>
</dbReference>
<dbReference type="Pfam" id="PF00001">
    <property type="entry name" value="7tm_1"/>
    <property type="match status" value="1"/>
</dbReference>
<organism evidence="13 14">
    <name type="scientific">Polistes dominula</name>
    <name type="common">European paper wasp</name>
    <name type="synonym">Vespa dominula</name>
    <dbReference type="NCBI Taxonomy" id="743375"/>
    <lineage>
        <taxon>Eukaryota</taxon>
        <taxon>Metazoa</taxon>
        <taxon>Ecdysozoa</taxon>
        <taxon>Arthropoda</taxon>
        <taxon>Hexapoda</taxon>
        <taxon>Insecta</taxon>
        <taxon>Pterygota</taxon>
        <taxon>Neoptera</taxon>
        <taxon>Endopterygota</taxon>
        <taxon>Hymenoptera</taxon>
        <taxon>Apocrita</taxon>
        <taxon>Aculeata</taxon>
        <taxon>Vespoidea</taxon>
        <taxon>Vespidae</taxon>
        <taxon>Polistinae</taxon>
        <taxon>Polistini</taxon>
        <taxon>Polistes</taxon>
    </lineage>
</organism>
<dbReference type="PRINTS" id="PR00237">
    <property type="entry name" value="GPCRRHODOPSN"/>
</dbReference>
<feature type="transmembrane region" description="Helical" evidence="11">
    <location>
        <begin position="229"/>
        <end position="248"/>
    </location>
</feature>
<dbReference type="PANTHER" id="PTHR45695">
    <property type="entry name" value="LEUCOKININ RECEPTOR-RELATED"/>
    <property type="match status" value="1"/>
</dbReference>
<evidence type="ECO:0000313" key="15">
    <source>
        <dbReference type="RefSeq" id="XP_015172755.1"/>
    </source>
</evidence>
<keyword evidence="13" id="KW-1185">Reference proteome</keyword>
<dbReference type="PANTHER" id="PTHR45695:SF15">
    <property type="entry name" value="OPSIN RH2"/>
    <property type="match status" value="1"/>
</dbReference>
<evidence type="ECO:0000313" key="18">
    <source>
        <dbReference type="RefSeq" id="XP_015172759.1"/>
    </source>
</evidence>
<evidence type="ECO:0000256" key="10">
    <source>
        <dbReference type="SAM" id="MobiDB-lite"/>
    </source>
</evidence>
<accession>A0ABM1HXR7</accession>
<evidence type="ECO:0000256" key="2">
    <source>
        <dbReference type="ARBA" id="ARBA00010663"/>
    </source>
</evidence>
<protein>
    <submittedName>
        <fullName evidence="14 15">Orexin receptor type 1-like</fullName>
    </submittedName>
</protein>
<evidence type="ECO:0000256" key="6">
    <source>
        <dbReference type="ARBA" id="ARBA00023136"/>
    </source>
</evidence>
<dbReference type="RefSeq" id="XP_015172759.1">
    <property type="nucleotide sequence ID" value="XM_015317273.1"/>
</dbReference>
<dbReference type="CDD" id="cd14993">
    <property type="entry name" value="7tmA_CCKR-like"/>
    <property type="match status" value="1"/>
</dbReference>
<dbReference type="RefSeq" id="XP_015172760.1">
    <property type="nucleotide sequence ID" value="XM_015317274.1"/>
</dbReference>
<gene>
    <name evidence="14 15 16 17 18 19" type="primary">LOC107064524</name>
</gene>
<dbReference type="RefSeq" id="XP_015172756.1">
    <property type="nucleotide sequence ID" value="XM_015317270.1"/>
</dbReference>
<dbReference type="PROSITE" id="PS50262">
    <property type="entry name" value="G_PROTEIN_RECEP_F1_2"/>
    <property type="match status" value="1"/>
</dbReference>
<evidence type="ECO:0000256" key="4">
    <source>
        <dbReference type="ARBA" id="ARBA00022989"/>
    </source>
</evidence>
<reference evidence="14 15" key="1">
    <citation type="submission" date="2025-05" db="UniProtKB">
        <authorList>
            <consortium name="RefSeq"/>
        </authorList>
    </citation>
    <scope>IDENTIFICATION</scope>
    <source>
        <tissue evidence="14 15">Whole body</tissue>
    </source>
</reference>
<comment type="subcellular location">
    <subcellularLocation>
        <location evidence="1">Membrane</location>
        <topology evidence="1">Multi-pass membrane protein</topology>
    </subcellularLocation>
</comment>
<dbReference type="InterPro" id="IPR000276">
    <property type="entry name" value="GPCR_Rhodpsn"/>
</dbReference>
<sequence>MIIWNTESISMSAITTMTRSLRDYFLFDPDILNGNSTTMSMINTPSMTPFVGKIMTTMTTMTTTTSMTTSTTTTTTTTTTTPTTATFAYDQNAIVTNILWDLYDSFNDVQPNYLLITLYVPVIALAFTANALVIAVVFKYHYMRSVTNYFVVNLSVADLLVTMICMPVAVTQAVSLVWIYGEVMCKLSSYLQGVAVAASVYTITAMSIDRYLAIRSPIAFRRVFNRKSTVVVIVILWLIALSIFVPILQGMTLQSPGTEVVNITLHGSWALKENFSSNDTRASRLPPAFYICSEDLNPLGIDADLFGTACFIFVYAIPGFVVILAYSMMGRTLCARKPPFDCDSVKGSASSQQNFRLVRERRRIAWILLLLAVLFALCWLPYNVLRLLVDLKVVDKGKSVRDALSYCLFIGHANSALNPVVYCFMTRNFRRSVAEILRCRSRGLTRRKPRHKDIHRGMMGGNACGGCSMVGDNKRTYLRQRKMLPICCIPMGAHETATSSSGYNSFYSKKSPHRRCYMLRNLGGPAQMQIEPKPVDVIGDRHQSYNKNDAEASQPRQSTLVTMDDRRCN</sequence>
<dbReference type="PROSITE" id="PS00237">
    <property type="entry name" value="G_PROTEIN_RECEP_F1_1"/>
    <property type="match status" value="1"/>
</dbReference>
<keyword evidence="7 9" id="KW-0675">Receptor</keyword>
<evidence type="ECO:0000313" key="14">
    <source>
        <dbReference type="RefSeq" id="XP_015172754.1"/>
    </source>
</evidence>
<feature type="transmembrane region" description="Helical" evidence="11">
    <location>
        <begin position="364"/>
        <end position="383"/>
    </location>
</feature>
<feature type="transmembrane region" description="Helical" evidence="11">
    <location>
        <begin position="190"/>
        <end position="208"/>
    </location>
</feature>
<evidence type="ECO:0000259" key="12">
    <source>
        <dbReference type="PROSITE" id="PS50262"/>
    </source>
</evidence>
<dbReference type="InterPro" id="IPR017452">
    <property type="entry name" value="GPCR_Rhodpsn_7TM"/>
</dbReference>
<evidence type="ECO:0000256" key="7">
    <source>
        <dbReference type="ARBA" id="ARBA00023170"/>
    </source>
</evidence>
<proteinExistence type="inferred from homology"/>
<evidence type="ECO:0000256" key="11">
    <source>
        <dbReference type="SAM" id="Phobius"/>
    </source>
</evidence>
<evidence type="ECO:0000256" key="8">
    <source>
        <dbReference type="ARBA" id="ARBA00023224"/>
    </source>
</evidence>
<evidence type="ECO:0000313" key="17">
    <source>
        <dbReference type="RefSeq" id="XP_015172758.1"/>
    </source>
</evidence>
<evidence type="ECO:0000256" key="9">
    <source>
        <dbReference type="RuleBase" id="RU000688"/>
    </source>
</evidence>
<feature type="region of interest" description="Disordered" evidence="10">
    <location>
        <begin position="539"/>
        <end position="569"/>
    </location>
</feature>
<keyword evidence="4 11" id="KW-1133">Transmembrane helix</keyword>
<dbReference type="RefSeq" id="XP_015172754.1">
    <property type="nucleotide sequence ID" value="XM_015317268.1"/>
</dbReference>
<dbReference type="RefSeq" id="XP_015172755.1">
    <property type="nucleotide sequence ID" value="XM_015317269.1"/>
</dbReference>
<evidence type="ECO:0000256" key="3">
    <source>
        <dbReference type="ARBA" id="ARBA00022692"/>
    </source>
</evidence>
<evidence type="ECO:0000256" key="1">
    <source>
        <dbReference type="ARBA" id="ARBA00004141"/>
    </source>
</evidence>
<feature type="transmembrane region" description="Helical" evidence="11">
    <location>
        <begin position="403"/>
        <end position="425"/>
    </location>
</feature>
<evidence type="ECO:0000313" key="13">
    <source>
        <dbReference type="Proteomes" id="UP000694924"/>
    </source>
</evidence>
<feature type="domain" description="G-protein coupled receptors family 1 profile" evidence="12">
    <location>
        <begin position="129"/>
        <end position="422"/>
    </location>
</feature>
<evidence type="ECO:0000313" key="16">
    <source>
        <dbReference type="RefSeq" id="XP_015172756.1"/>
    </source>
</evidence>
<dbReference type="GeneID" id="107064524"/>
<comment type="similarity">
    <text evidence="2 9">Belongs to the G-protein coupled receptor 1 family.</text>
</comment>
<evidence type="ECO:0000256" key="5">
    <source>
        <dbReference type="ARBA" id="ARBA00023040"/>
    </source>
</evidence>
<keyword evidence="8 9" id="KW-0807">Transducer</keyword>
<feature type="transmembrane region" description="Helical" evidence="11">
    <location>
        <begin position="150"/>
        <end position="170"/>
    </location>
</feature>
<evidence type="ECO:0000313" key="19">
    <source>
        <dbReference type="RefSeq" id="XP_015172760.1"/>
    </source>
</evidence>
<feature type="transmembrane region" description="Helical" evidence="11">
    <location>
        <begin position="113"/>
        <end position="138"/>
    </location>
</feature>